<dbReference type="EMBL" id="LQZT01000017">
    <property type="protein sequence ID" value="OCW57330.1"/>
    <property type="molecule type" value="Genomic_DNA"/>
</dbReference>
<dbReference type="Proteomes" id="UP000094795">
    <property type="component" value="Unassembled WGS sequence"/>
</dbReference>
<feature type="domain" description="Lytic transglycosylase MltA" evidence="6">
    <location>
        <begin position="101"/>
        <end position="259"/>
    </location>
</feature>
<dbReference type="STRING" id="1480615.AWJ14_15575"/>
<dbReference type="CDD" id="cd14668">
    <property type="entry name" value="mlta_B"/>
    <property type="match status" value="1"/>
</dbReference>
<evidence type="ECO:0000256" key="1">
    <source>
        <dbReference type="ARBA" id="ARBA00001420"/>
    </source>
</evidence>
<comment type="caution">
    <text evidence="7">The sequence shown here is derived from an EMBL/GenBank/DDBJ whole genome shotgun (WGS) entry which is preliminary data.</text>
</comment>
<keyword evidence="4" id="KW-0961">Cell wall biogenesis/degradation</keyword>
<dbReference type="InterPro" id="IPR036908">
    <property type="entry name" value="RlpA-like_sf"/>
</dbReference>
<dbReference type="PANTHER" id="PTHR30124:SF0">
    <property type="entry name" value="MEMBRANE-BOUND LYTIC MUREIN TRANSGLYCOSYLASE A"/>
    <property type="match status" value="1"/>
</dbReference>
<dbReference type="AlphaFoldDB" id="A0A1C1YVF3"/>
<organism evidence="7 8">
    <name type="scientific">Hoeflea olei</name>
    <dbReference type="NCBI Taxonomy" id="1480615"/>
    <lineage>
        <taxon>Bacteria</taxon>
        <taxon>Pseudomonadati</taxon>
        <taxon>Pseudomonadota</taxon>
        <taxon>Alphaproteobacteria</taxon>
        <taxon>Hyphomicrobiales</taxon>
        <taxon>Rhizobiaceae</taxon>
        <taxon>Hoeflea</taxon>
    </lineage>
</organism>
<comment type="catalytic activity">
    <reaction evidence="1">
        <text>Exolytic cleavage of the (1-&gt;4)-beta-glycosidic linkage between N-acetylmuramic acid (MurNAc) and N-acetylglucosamine (GlcNAc) residues in peptidoglycan, from either the reducing or the non-reducing ends of the peptidoglycan chains, with concomitant formation of a 1,6-anhydrobond in the MurNAc residue.</text>
        <dbReference type="EC" id="4.2.2.n1"/>
    </reaction>
</comment>
<dbReference type="SUPFAM" id="SSF50685">
    <property type="entry name" value="Barwin-like endoglucanases"/>
    <property type="match status" value="1"/>
</dbReference>
<evidence type="ECO:0000259" key="6">
    <source>
        <dbReference type="SMART" id="SM00925"/>
    </source>
</evidence>
<dbReference type="GO" id="GO:0008933">
    <property type="term" value="F:peptidoglycan lytic transglycosylase activity"/>
    <property type="evidence" value="ECO:0007669"/>
    <property type="project" value="TreeGrafter"/>
</dbReference>
<dbReference type="OrthoDB" id="9783686at2"/>
<evidence type="ECO:0000256" key="2">
    <source>
        <dbReference type="ARBA" id="ARBA00012587"/>
    </source>
</evidence>
<dbReference type="InterPro" id="IPR005300">
    <property type="entry name" value="MltA_B"/>
</dbReference>
<dbReference type="GO" id="GO:0004553">
    <property type="term" value="F:hydrolase activity, hydrolyzing O-glycosyl compounds"/>
    <property type="evidence" value="ECO:0007669"/>
    <property type="project" value="InterPro"/>
</dbReference>
<dbReference type="Pfam" id="PF03562">
    <property type="entry name" value="MltA"/>
    <property type="match status" value="1"/>
</dbReference>
<reference evidence="7 8" key="1">
    <citation type="submission" date="2015-12" db="EMBL/GenBank/DDBJ databases">
        <authorList>
            <person name="Shamseldin A."/>
            <person name="Moawad H."/>
            <person name="Abd El-Rahim W.M."/>
            <person name="Sadowsky M.J."/>
        </authorList>
    </citation>
    <scope>NUCLEOTIDE SEQUENCE [LARGE SCALE GENOMIC DNA]</scope>
    <source>
        <strain evidence="7 8">JC234</strain>
    </source>
</reference>
<sequence length="373" mass="40490">MELPLRREDFSTLPGWAEDRPAAAFAAFCRSAEHALRVGPYRAGGWGLGHADFESAYRAALSDPAPVSDESARLFFQTHFRPVEICPDAADGLITGYYEPEIEVRARPDARFRYPFLRKPDRLVPVPDPDNPPGDVPRGHAFMLENDGVPAPCPDRQAIETGAFAQESLEIAWAASRIDVFFAHVQGCARLRYGDGRVTRINYAAKSGHPFTAIGRLLIERGEVPADRISMDAIRAWLAVEPDRADRLMRENRSFIFFSETALAGDGSGPVGAGRVPLEPGRSLAVDHRIHCYGSPVFVRASGLAEFDAARPFARLMIAQDTGTAITGPVRGDVFTGSGAAAGERAGSLKAPARFVMLVPAGSRIARQAGHER</sequence>
<keyword evidence="3" id="KW-0456">Lyase</keyword>
<evidence type="ECO:0000313" key="7">
    <source>
        <dbReference type="EMBL" id="OCW57330.1"/>
    </source>
</evidence>
<dbReference type="SMART" id="SM00925">
    <property type="entry name" value="MltA"/>
    <property type="match status" value="1"/>
</dbReference>
<evidence type="ECO:0000256" key="3">
    <source>
        <dbReference type="ARBA" id="ARBA00023239"/>
    </source>
</evidence>
<protein>
    <recommendedName>
        <fullName evidence="2">peptidoglycan lytic exotransglycosylase</fullName>
        <ecNumber evidence="2">4.2.2.n1</ecNumber>
    </recommendedName>
    <alternativeName>
        <fullName evidence="5">Murein hydrolase A</fullName>
    </alternativeName>
</protein>
<dbReference type="RefSeq" id="WP_066179335.1">
    <property type="nucleotide sequence ID" value="NZ_LQZT01000017.1"/>
</dbReference>
<dbReference type="GO" id="GO:0019867">
    <property type="term" value="C:outer membrane"/>
    <property type="evidence" value="ECO:0007669"/>
    <property type="project" value="InterPro"/>
</dbReference>
<keyword evidence="8" id="KW-1185">Reference proteome</keyword>
<proteinExistence type="predicted"/>
<dbReference type="CDD" id="cd14485">
    <property type="entry name" value="mltA_like_LT_A"/>
    <property type="match status" value="1"/>
</dbReference>
<dbReference type="GO" id="GO:0071555">
    <property type="term" value="P:cell wall organization"/>
    <property type="evidence" value="ECO:0007669"/>
    <property type="project" value="UniProtKB-KW"/>
</dbReference>
<dbReference type="Gene3D" id="2.40.240.50">
    <property type="entry name" value="Barwin-like endoglucanases"/>
    <property type="match status" value="1"/>
</dbReference>
<dbReference type="InterPro" id="IPR026044">
    <property type="entry name" value="MltA"/>
</dbReference>
<evidence type="ECO:0000256" key="4">
    <source>
        <dbReference type="ARBA" id="ARBA00023316"/>
    </source>
</evidence>
<dbReference type="GO" id="GO:0009254">
    <property type="term" value="P:peptidoglycan turnover"/>
    <property type="evidence" value="ECO:0007669"/>
    <property type="project" value="InterPro"/>
</dbReference>
<name>A0A1C1YVF3_9HYPH</name>
<dbReference type="PANTHER" id="PTHR30124">
    <property type="entry name" value="MEMBRANE-BOUND LYTIC MUREIN TRANSGLYCOSYLASE A"/>
    <property type="match status" value="1"/>
</dbReference>
<gene>
    <name evidence="7" type="ORF">AWJ14_15575</name>
</gene>
<dbReference type="InterPro" id="IPR010611">
    <property type="entry name" value="3D_dom"/>
</dbReference>
<dbReference type="PIRSF" id="PIRSF019422">
    <property type="entry name" value="MltA"/>
    <property type="match status" value="1"/>
</dbReference>
<dbReference type="Pfam" id="PF06725">
    <property type="entry name" value="3D"/>
    <property type="match status" value="1"/>
</dbReference>
<dbReference type="EC" id="4.2.2.n1" evidence="2"/>
<dbReference type="GO" id="GO:0009253">
    <property type="term" value="P:peptidoglycan catabolic process"/>
    <property type="evidence" value="ECO:0007669"/>
    <property type="project" value="TreeGrafter"/>
</dbReference>
<accession>A0A1C1YVF3</accession>
<evidence type="ECO:0000313" key="8">
    <source>
        <dbReference type="Proteomes" id="UP000094795"/>
    </source>
</evidence>
<evidence type="ECO:0000256" key="5">
    <source>
        <dbReference type="ARBA" id="ARBA00030918"/>
    </source>
</evidence>
<dbReference type="Gene3D" id="2.40.40.10">
    <property type="entry name" value="RlpA-like domain"/>
    <property type="match status" value="1"/>
</dbReference>